<evidence type="ECO:0000259" key="1">
    <source>
        <dbReference type="PROSITE" id="PS50879"/>
    </source>
</evidence>
<evidence type="ECO:0000313" key="3">
    <source>
        <dbReference type="RefSeq" id="XP_071902720.1"/>
    </source>
</evidence>
<dbReference type="InterPro" id="IPR053151">
    <property type="entry name" value="RNase_H-like"/>
</dbReference>
<feature type="domain" description="RNase H type-1" evidence="1">
    <location>
        <begin position="167"/>
        <end position="296"/>
    </location>
</feature>
<keyword evidence="2" id="KW-1185">Reference proteome</keyword>
<dbReference type="InterPro" id="IPR036397">
    <property type="entry name" value="RNaseH_sf"/>
</dbReference>
<dbReference type="SUPFAM" id="SSF53098">
    <property type="entry name" value="Ribonuclease H-like"/>
    <property type="match status" value="1"/>
</dbReference>
<sequence>MWRLLNGWLPFQDKLQQFGLHLPSKCSFCPSSETLQHSFVHCWMARYVWSYFQCMLGVRGAADTLIKTLQGWWILASGKSPTAVLVYLLPVLICWELWKARNQVVYENVFLRPPYICRQIVWHLNAIGAAHPFACANDDTWRRLGLLPIFKMPKLLKCIPLVWSSPQYLYSKLNVDGSSLGNPGHSGGGGLVRDYHGQVIAAFSAYYGFCTNMEVESRALLEGLLLCVSLGLVKVIVHMDSEQLLKIVQRTISAPWKLDSLVRQIHEVLSRGEFVLEHSYRETNAVADELAKQASTTHIGRGPTKPPLYQGE</sequence>
<dbReference type="GeneID" id="140005609"/>
<dbReference type="InterPro" id="IPR044730">
    <property type="entry name" value="RNase_H-like_dom_plant"/>
</dbReference>
<dbReference type="PROSITE" id="PS50879">
    <property type="entry name" value="RNASE_H_1"/>
    <property type="match status" value="1"/>
</dbReference>
<dbReference type="InterPro" id="IPR012337">
    <property type="entry name" value="RNaseH-like_sf"/>
</dbReference>
<protein>
    <recommendedName>
        <fullName evidence="1">RNase H type-1 domain-containing protein</fullName>
    </recommendedName>
</protein>
<dbReference type="Proteomes" id="UP001652660">
    <property type="component" value="Chromosome 4e"/>
</dbReference>
<proteinExistence type="predicted"/>
<accession>A0ABM4U624</accession>
<evidence type="ECO:0000313" key="2">
    <source>
        <dbReference type="Proteomes" id="UP001652660"/>
    </source>
</evidence>
<reference evidence="3" key="1">
    <citation type="submission" date="2025-08" db="UniProtKB">
        <authorList>
            <consortium name="RefSeq"/>
        </authorList>
    </citation>
    <scope>IDENTIFICATION</scope>
    <source>
        <tissue evidence="3">Leaves</tissue>
    </source>
</reference>
<dbReference type="InterPro" id="IPR002156">
    <property type="entry name" value="RNaseH_domain"/>
</dbReference>
<dbReference type="PANTHER" id="PTHR47723:SF19">
    <property type="entry name" value="POLYNUCLEOTIDYL TRANSFERASE, RIBONUCLEASE H-LIKE SUPERFAMILY PROTEIN"/>
    <property type="match status" value="1"/>
</dbReference>
<dbReference type="CDD" id="cd06222">
    <property type="entry name" value="RNase_H_like"/>
    <property type="match status" value="1"/>
</dbReference>
<name>A0ABM4U624_COFAR</name>
<organism evidence="2 3">
    <name type="scientific">Coffea arabica</name>
    <name type="common">Arabian coffee</name>
    <dbReference type="NCBI Taxonomy" id="13443"/>
    <lineage>
        <taxon>Eukaryota</taxon>
        <taxon>Viridiplantae</taxon>
        <taxon>Streptophyta</taxon>
        <taxon>Embryophyta</taxon>
        <taxon>Tracheophyta</taxon>
        <taxon>Spermatophyta</taxon>
        <taxon>Magnoliopsida</taxon>
        <taxon>eudicotyledons</taxon>
        <taxon>Gunneridae</taxon>
        <taxon>Pentapetalae</taxon>
        <taxon>asterids</taxon>
        <taxon>lamiids</taxon>
        <taxon>Gentianales</taxon>
        <taxon>Rubiaceae</taxon>
        <taxon>Ixoroideae</taxon>
        <taxon>Gardenieae complex</taxon>
        <taxon>Bertiereae - Coffeeae clade</taxon>
        <taxon>Coffeeae</taxon>
        <taxon>Coffea</taxon>
    </lineage>
</organism>
<dbReference type="InterPro" id="IPR026960">
    <property type="entry name" value="RVT-Znf"/>
</dbReference>
<dbReference type="Pfam" id="PF13966">
    <property type="entry name" value="zf-RVT"/>
    <property type="match status" value="1"/>
</dbReference>
<gene>
    <name evidence="3" type="primary">LOC140005609</name>
</gene>
<dbReference type="Gene3D" id="3.30.420.10">
    <property type="entry name" value="Ribonuclease H-like superfamily/Ribonuclease H"/>
    <property type="match status" value="1"/>
</dbReference>
<dbReference type="Pfam" id="PF13456">
    <property type="entry name" value="RVT_3"/>
    <property type="match status" value="1"/>
</dbReference>
<dbReference type="RefSeq" id="XP_071902720.1">
    <property type="nucleotide sequence ID" value="XM_072046619.1"/>
</dbReference>
<dbReference type="PANTHER" id="PTHR47723">
    <property type="entry name" value="OS05G0353850 PROTEIN"/>
    <property type="match status" value="1"/>
</dbReference>